<accession>A0AAE3R789</accession>
<dbReference type="GO" id="GO:0043565">
    <property type="term" value="F:sequence-specific DNA binding"/>
    <property type="evidence" value="ECO:0007669"/>
    <property type="project" value="InterPro"/>
</dbReference>
<sequence>MKTEQPVQPFEVLVFEVDDWENPPHKHNFFELLCIQAGSVLQRINEHSREYPKGQLFLLTPQDSHSLYVKGHSKFCFVRFNELFFHEQKNPAEQLLLKEWLQKLEFIFHNHNQYGGPLVKDDNDSMMVCALMSNMLNEYTRKSPYYQDNLRNTLLIILNIIVRNVENEVSAEVITKPSAVIFNKMVNYIHANIHNPTLLTREHLAEQFAISPTYIGEYFKKHTGESIHQHIIQYKLKLVQTRLEFSDLTVSEIAYELAFTDESHLSKLFKKYVGVSPRDYRLQKKAEPEGINL</sequence>
<evidence type="ECO:0000313" key="5">
    <source>
        <dbReference type="EMBL" id="MDJ1505034.1"/>
    </source>
</evidence>
<dbReference type="PANTHER" id="PTHR43280">
    <property type="entry name" value="ARAC-FAMILY TRANSCRIPTIONAL REGULATOR"/>
    <property type="match status" value="1"/>
</dbReference>
<gene>
    <name evidence="5" type="ORF">QNI22_30505</name>
</gene>
<evidence type="ECO:0000256" key="3">
    <source>
        <dbReference type="ARBA" id="ARBA00023163"/>
    </source>
</evidence>
<dbReference type="GO" id="GO:0003700">
    <property type="term" value="F:DNA-binding transcription factor activity"/>
    <property type="evidence" value="ECO:0007669"/>
    <property type="project" value="InterPro"/>
</dbReference>
<keyword evidence="6" id="KW-1185">Reference proteome</keyword>
<dbReference type="InterPro" id="IPR009057">
    <property type="entry name" value="Homeodomain-like_sf"/>
</dbReference>
<dbReference type="InterPro" id="IPR018062">
    <property type="entry name" value="HTH_AraC-typ_CS"/>
</dbReference>
<dbReference type="AlphaFoldDB" id="A0AAE3R789"/>
<dbReference type="PROSITE" id="PS00041">
    <property type="entry name" value="HTH_ARAC_FAMILY_1"/>
    <property type="match status" value="1"/>
</dbReference>
<dbReference type="Gene3D" id="1.10.10.60">
    <property type="entry name" value="Homeodomain-like"/>
    <property type="match status" value="2"/>
</dbReference>
<dbReference type="Pfam" id="PF02311">
    <property type="entry name" value="AraC_binding"/>
    <property type="match status" value="1"/>
</dbReference>
<dbReference type="InterPro" id="IPR003313">
    <property type="entry name" value="AraC-bd"/>
</dbReference>
<keyword evidence="1" id="KW-0805">Transcription regulation</keyword>
<evidence type="ECO:0000256" key="2">
    <source>
        <dbReference type="ARBA" id="ARBA00023125"/>
    </source>
</evidence>
<dbReference type="EMBL" id="JASJOU010000014">
    <property type="protein sequence ID" value="MDJ1505034.1"/>
    <property type="molecule type" value="Genomic_DNA"/>
</dbReference>
<proteinExistence type="predicted"/>
<dbReference type="RefSeq" id="WP_314516789.1">
    <property type="nucleotide sequence ID" value="NZ_JASJOU010000014.1"/>
</dbReference>
<organism evidence="5 6">
    <name type="scientific">Xanthocytophaga agilis</name>
    <dbReference type="NCBI Taxonomy" id="3048010"/>
    <lineage>
        <taxon>Bacteria</taxon>
        <taxon>Pseudomonadati</taxon>
        <taxon>Bacteroidota</taxon>
        <taxon>Cytophagia</taxon>
        <taxon>Cytophagales</taxon>
        <taxon>Rhodocytophagaceae</taxon>
        <taxon>Xanthocytophaga</taxon>
    </lineage>
</organism>
<name>A0AAE3R789_9BACT</name>
<reference evidence="5" key="1">
    <citation type="submission" date="2023-05" db="EMBL/GenBank/DDBJ databases">
        <authorList>
            <person name="Zhang X."/>
        </authorList>
    </citation>
    <scope>NUCLEOTIDE SEQUENCE</scope>
    <source>
        <strain evidence="5">BD1B2-1</strain>
    </source>
</reference>
<dbReference type="InterPro" id="IPR014710">
    <property type="entry name" value="RmlC-like_jellyroll"/>
</dbReference>
<dbReference type="SUPFAM" id="SSF46689">
    <property type="entry name" value="Homeodomain-like"/>
    <property type="match status" value="2"/>
</dbReference>
<comment type="caution">
    <text evidence="5">The sequence shown here is derived from an EMBL/GenBank/DDBJ whole genome shotgun (WGS) entry which is preliminary data.</text>
</comment>
<dbReference type="InterPro" id="IPR018060">
    <property type="entry name" value="HTH_AraC"/>
</dbReference>
<dbReference type="PANTHER" id="PTHR43280:SF34">
    <property type="entry name" value="ARAC-FAMILY TRANSCRIPTIONAL REGULATOR"/>
    <property type="match status" value="1"/>
</dbReference>
<evidence type="ECO:0000313" key="6">
    <source>
        <dbReference type="Proteomes" id="UP001232063"/>
    </source>
</evidence>
<evidence type="ECO:0000256" key="1">
    <source>
        <dbReference type="ARBA" id="ARBA00023015"/>
    </source>
</evidence>
<keyword evidence="3" id="KW-0804">Transcription</keyword>
<dbReference type="Proteomes" id="UP001232063">
    <property type="component" value="Unassembled WGS sequence"/>
</dbReference>
<keyword evidence="2" id="KW-0238">DNA-binding</keyword>
<dbReference type="PROSITE" id="PS01124">
    <property type="entry name" value="HTH_ARAC_FAMILY_2"/>
    <property type="match status" value="1"/>
</dbReference>
<dbReference type="SMART" id="SM00342">
    <property type="entry name" value="HTH_ARAC"/>
    <property type="match status" value="1"/>
</dbReference>
<dbReference type="Gene3D" id="2.60.120.10">
    <property type="entry name" value="Jelly Rolls"/>
    <property type="match status" value="1"/>
</dbReference>
<dbReference type="SUPFAM" id="SSF51215">
    <property type="entry name" value="Regulatory protein AraC"/>
    <property type="match status" value="1"/>
</dbReference>
<feature type="domain" description="HTH araC/xylS-type" evidence="4">
    <location>
        <begin position="183"/>
        <end position="283"/>
    </location>
</feature>
<dbReference type="InterPro" id="IPR037923">
    <property type="entry name" value="HTH-like"/>
</dbReference>
<evidence type="ECO:0000259" key="4">
    <source>
        <dbReference type="PROSITE" id="PS01124"/>
    </source>
</evidence>
<dbReference type="Pfam" id="PF12833">
    <property type="entry name" value="HTH_18"/>
    <property type="match status" value="1"/>
</dbReference>
<protein>
    <submittedName>
        <fullName evidence="5">AraC family transcriptional regulator</fullName>
    </submittedName>
</protein>